<proteinExistence type="predicted"/>
<dbReference type="STRING" id="44941.A0A397VMI9"/>
<protein>
    <submittedName>
        <fullName evidence="1">Uncharacterized protein</fullName>
    </submittedName>
</protein>
<reference evidence="1 2" key="1">
    <citation type="submission" date="2018-06" db="EMBL/GenBank/DDBJ databases">
        <title>Comparative genomics reveals the genomic features of Rhizophagus irregularis, R. cerebriforme, R. diaphanum and Gigaspora rosea, and their symbiotic lifestyle signature.</title>
        <authorList>
            <person name="Morin E."/>
            <person name="San Clemente H."/>
            <person name="Chen E.C.H."/>
            <person name="De La Providencia I."/>
            <person name="Hainaut M."/>
            <person name="Kuo A."/>
            <person name="Kohler A."/>
            <person name="Murat C."/>
            <person name="Tang N."/>
            <person name="Roy S."/>
            <person name="Loubradou J."/>
            <person name="Henrissat B."/>
            <person name="Grigoriev I.V."/>
            <person name="Corradi N."/>
            <person name="Roux C."/>
            <person name="Martin F.M."/>
        </authorList>
    </citation>
    <scope>NUCLEOTIDE SEQUENCE [LARGE SCALE GENOMIC DNA]</scope>
    <source>
        <strain evidence="1 2">DAOM 194757</strain>
    </source>
</reference>
<sequence length="157" mass="18555">MPWINEASVVHKDFIREMQHQYRRVRYALLRLITGHDTGENNDSVNDEACLSLTKALHLQSTVESMQVVADMYKPHFPKAVEPLLDQLRQGNIKEMSRKCLWCRRKYRYDTFYEYYLNFIMKKNKLTPFIYFNQACAFADFATQTAYHAAISEGAVW</sequence>
<evidence type="ECO:0000313" key="2">
    <source>
        <dbReference type="Proteomes" id="UP000266673"/>
    </source>
</evidence>
<evidence type="ECO:0000313" key="1">
    <source>
        <dbReference type="EMBL" id="RIB21113.1"/>
    </source>
</evidence>
<comment type="caution">
    <text evidence="1">The sequence shown here is derived from an EMBL/GenBank/DDBJ whole genome shotgun (WGS) entry which is preliminary data.</text>
</comment>
<organism evidence="1 2">
    <name type="scientific">Gigaspora rosea</name>
    <dbReference type="NCBI Taxonomy" id="44941"/>
    <lineage>
        <taxon>Eukaryota</taxon>
        <taxon>Fungi</taxon>
        <taxon>Fungi incertae sedis</taxon>
        <taxon>Mucoromycota</taxon>
        <taxon>Glomeromycotina</taxon>
        <taxon>Glomeromycetes</taxon>
        <taxon>Diversisporales</taxon>
        <taxon>Gigasporaceae</taxon>
        <taxon>Gigaspora</taxon>
    </lineage>
</organism>
<accession>A0A397VMI9</accession>
<name>A0A397VMI9_9GLOM</name>
<dbReference type="AlphaFoldDB" id="A0A397VMI9"/>
<dbReference type="EMBL" id="QKWP01000379">
    <property type="protein sequence ID" value="RIB21113.1"/>
    <property type="molecule type" value="Genomic_DNA"/>
</dbReference>
<gene>
    <name evidence="1" type="ORF">C2G38_2177536</name>
</gene>
<dbReference type="Proteomes" id="UP000266673">
    <property type="component" value="Unassembled WGS sequence"/>
</dbReference>
<keyword evidence="2" id="KW-1185">Reference proteome</keyword>